<evidence type="ECO:0000256" key="1">
    <source>
        <dbReference type="SAM" id="SignalP"/>
    </source>
</evidence>
<protein>
    <submittedName>
        <fullName evidence="2">Uncharacterized protein</fullName>
    </submittedName>
</protein>
<sequence>MLSKLIPLIFLPSVFVCAAVDLESWAEAAENIRIDDIAPEIAKSKNYPFNLEIKPVNKKHVQKELRKRIQKSMRKTMEKLAEGGIDHITVEGAKMIRQRPDLMRVQQH</sequence>
<dbReference type="AlphaFoldDB" id="A0AA36DJC4"/>
<proteinExistence type="predicted"/>
<dbReference type="Proteomes" id="UP001176961">
    <property type="component" value="Unassembled WGS sequence"/>
</dbReference>
<keyword evidence="1" id="KW-0732">Signal</keyword>
<reference evidence="2" key="1">
    <citation type="submission" date="2023-07" db="EMBL/GenBank/DDBJ databases">
        <authorList>
            <consortium name="CYATHOMIX"/>
        </authorList>
    </citation>
    <scope>NUCLEOTIDE SEQUENCE</scope>
    <source>
        <strain evidence="2">N/A</strain>
    </source>
</reference>
<organism evidence="2 3">
    <name type="scientific">Cylicocyclus nassatus</name>
    <name type="common">Nematode worm</name>
    <dbReference type="NCBI Taxonomy" id="53992"/>
    <lineage>
        <taxon>Eukaryota</taxon>
        <taxon>Metazoa</taxon>
        <taxon>Ecdysozoa</taxon>
        <taxon>Nematoda</taxon>
        <taxon>Chromadorea</taxon>
        <taxon>Rhabditida</taxon>
        <taxon>Rhabditina</taxon>
        <taxon>Rhabditomorpha</taxon>
        <taxon>Strongyloidea</taxon>
        <taxon>Strongylidae</taxon>
        <taxon>Cylicocyclus</taxon>
    </lineage>
</organism>
<evidence type="ECO:0000313" key="3">
    <source>
        <dbReference type="Proteomes" id="UP001176961"/>
    </source>
</evidence>
<feature type="signal peptide" evidence="1">
    <location>
        <begin position="1"/>
        <end position="19"/>
    </location>
</feature>
<name>A0AA36DJC4_CYLNA</name>
<dbReference type="EMBL" id="CATQJL010000001">
    <property type="protein sequence ID" value="CAJ0588717.1"/>
    <property type="molecule type" value="Genomic_DNA"/>
</dbReference>
<gene>
    <name evidence="2" type="ORF">CYNAS_LOCUS700</name>
</gene>
<feature type="chain" id="PRO_5041360404" evidence="1">
    <location>
        <begin position="20"/>
        <end position="108"/>
    </location>
</feature>
<accession>A0AA36DJC4</accession>
<evidence type="ECO:0000313" key="2">
    <source>
        <dbReference type="EMBL" id="CAJ0588717.1"/>
    </source>
</evidence>
<keyword evidence="3" id="KW-1185">Reference proteome</keyword>
<comment type="caution">
    <text evidence="2">The sequence shown here is derived from an EMBL/GenBank/DDBJ whole genome shotgun (WGS) entry which is preliminary data.</text>
</comment>